<feature type="transmembrane region" description="Helical" evidence="5">
    <location>
        <begin position="32"/>
        <end position="52"/>
    </location>
</feature>
<dbReference type="Gene3D" id="1.10.760.10">
    <property type="entry name" value="Cytochrome c-like domain"/>
    <property type="match status" value="2"/>
</dbReference>
<dbReference type="SUPFAM" id="SSF46626">
    <property type="entry name" value="Cytochrome c"/>
    <property type="match status" value="2"/>
</dbReference>
<feature type="domain" description="Cytochrome c" evidence="6">
    <location>
        <begin position="139"/>
        <end position="229"/>
    </location>
</feature>
<feature type="domain" description="Cytochrome c" evidence="6">
    <location>
        <begin position="228"/>
        <end position="304"/>
    </location>
</feature>
<dbReference type="Proteomes" id="UP001447842">
    <property type="component" value="Chromosome"/>
</dbReference>
<proteinExistence type="predicted"/>
<evidence type="ECO:0000256" key="4">
    <source>
        <dbReference type="PROSITE-ProRule" id="PRU00433"/>
    </source>
</evidence>
<dbReference type="InterPro" id="IPR032858">
    <property type="entry name" value="CcoP_N"/>
</dbReference>
<dbReference type="Gene3D" id="6.10.280.130">
    <property type="match status" value="1"/>
</dbReference>
<evidence type="ECO:0000256" key="5">
    <source>
        <dbReference type="SAM" id="Phobius"/>
    </source>
</evidence>
<feature type="transmembrane region" description="Helical" evidence="5">
    <location>
        <begin position="85"/>
        <end position="103"/>
    </location>
</feature>
<dbReference type="PANTHER" id="PTHR33751:SF1">
    <property type="entry name" value="CBB3-TYPE CYTOCHROME C OXIDASE SUBUNIT FIXP"/>
    <property type="match status" value="1"/>
</dbReference>
<accession>A0ABZ3H9U2</accession>
<gene>
    <name evidence="7" type="ORF">WCY31_00960</name>
</gene>
<reference evidence="7 8" key="1">
    <citation type="submission" date="2024-03" db="EMBL/GenBank/DDBJ databases">
        <title>Sulfurimonas sp. HSL3-1.</title>
        <authorList>
            <person name="Wang S."/>
        </authorList>
    </citation>
    <scope>NUCLEOTIDE SEQUENCE [LARGE SCALE GENOMIC DNA]</scope>
    <source>
        <strain evidence="7 8">HSL3-1</strain>
    </source>
</reference>
<dbReference type="EMBL" id="CP147920">
    <property type="protein sequence ID" value="XAU15281.1"/>
    <property type="molecule type" value="Genomic_DNA"/>
</dbReference>
<name>A0ABZ3H9U2_9BACT</name>
<sequence>MNKLYILGALFIVILLGITWQMAGGILGGKDYMGALALLGAAATAIIAVVVVTKYIRQMQMDTASGELAEENWDGIGEYKNELPFGWAIIFAGLVIWAVWYFVAGYPVNAYSQIGEYNEEVATHDAEFNAKYADMDADTKVEMGNSVFIVQCAPCHGLAADGIDGKAANLNQRLEVTTVKYVIENGSNNQLLGTEMPMPDRNGLFNANTGALITDAEIDTVSKYVANGMKGAGADIFAGACAACHGADGMGQPYVAPSVAAFTPELVVNVLNHGKKGAIGAMPAFANLTDIQKEALGAYVTSLSK</sequence>
<dbReference type="RefSeq" id="WP_345970352.1">
    <property type="nucleotide sequence ID" value="NZ_CP147920.1"/>
</dbReference>
<feature type="transmembrane region" description="Helical" evidence="5">
    <location>
        <begin position="7"/>
        <end position="26"/>
    </location>
</feature>
<evidence type="ECO:0000256" key="2">
    <source>
        <dbReference type="ARBA" id="ARBA00022723"/>
    </source>
</evidence>
<evidence type="ECO:0000259" key="6">
    <source>
        <dbReference type="PROSITE" id="PS51007"/>
    </source>
</evidence>
<keyword evidence="5" id="KW-0472">Membrane</keyword>
<evidence type="ECO:0000256" key="1">
    <source>
        <dbReference type="ARBA" id="ARBA00022617"/>
    </source>
</evidence>
<keyword evidence="8" id="KW-1185">Reference proteome</keyword>
<dbReference type="InterPro" id="IPR036909">
    <property type="entry name" value="Cyt_c-like_dom_sf"/>
</dbReference>
<evidence type="ECO:0000256" key="3">
    <source>
        <dbReference type="ARBA" id="ARBA00023004"/>
    </source>
</evidence>
<protein>
    <submittedName>
        <fullName evidence="7">C-type cytochrome</fullName>
    </submittedName>
</protein>
<evidence type="ECO:0000313" key="8">
    <source>
        <dbReference type="Proteomes" id="UP001447842"/>
    </source>
</evidence>
<keyword evidence="1 4" id="KW-0349">Heme</keyword>
<dbReference type="PANTHER" id="PTHR33751">
    <property type="entry name" value="CBB3-TYPE CYTOCHROME C OXIDASE SUBUNIT FIXP"/>
    <property type="match status" value="1"/>
</dbReference>
<keyword evidence="2 4" id="KW-0479">Metal-binding</keyword>
<dbReference type="Pfam" id="PF13442">
    <property type="entry name" value="Cytochrome_CBB3"/>
    <property type="match status" value="1"/>
</dbReference>
<keyword evidence="5" id="KW-1133">Transmembrane helix</keyword>
<keyword evidence="3 4" id="KW-0408">Iron</keyword>
<dbReference type="InterPro" id="IPR050597">
    <property type="entry name" value="Cytochrome_c_Oxidase_Subunit"/>
</dbReference>
<keyword evidence="5" id="KW-0812">Transmembrane</keyword>
<evidence type="ECO:0000313" key="7">
    <source>
        <dbReference type="EMBL" id="XAU15281.1"/>
    </source>
</evidence>
<dbReference type="InterPro" id="IPR009056">
    <property type="entry name" value="Cyt_c-like_dom"/>
</dbReference>
<dbReference type="InterPro" id="IPR038414">
    <property type="entry name" value="CcoP_N_sf"/>
</dbReference>
<organism evidence="7 8">
    <name type="scientific">Sulfurimonas diazotrophicus</name>
    <dbReference type="NCBI Taxonomy" id="3131939"/>
    <lineage>
        <taxon>Bacteria</taxon>
        <taxon>Pseudomonadati</taxon>
        <taxon>Campylobacterota</taxon>
        <taxon>Epsilonproteobacteria</taxon>
        <taxon>Campylobacterales</taxon>
        <taxon>Sulfurimonadaceae</taxon>
        <taxon>Sulfurimonas</taxon>
    </lineage>
</organism>
<dbReference type="Pfam" id="PF14715">
    <property type="entry name" value="FixP_N"/>
    <property type="match status" value="1"/>
</dbReference>
<dbReference type="PROSITE" id="PS51007">
    <property type="entry name" value="CYTC"/>
    <property type="match status" value="2"/>
</dbReference>